<proteinExistence type="predicted"/>
<sequence>MFGWFKSERRERRRKIKLDRKHLEARSRRFLKRYLNADETRKPQFYRAVEEASKQCQPVKSGLPPPELEDAQIAEATSGAAMKMVLGREERGALKKDERISDFVTDAYATVGIAYHRAAGVYTMDKEMQELGTAAVHLLTMATSYMRAQND</sequence>
<dbReference type="OrthoDB" id="8235188at2"/>
<accession>A0A1M5HAK3</accession>
<evidence type="ECO:0000313" key="1">
    <source>
        <dbReference type="EMBL" id="SHG12966.1"/>
    </source>
</evidence>
<protein>
    <submittedName>
        <fullName evidence="1">Uncharacterized protein</fullName>
    </submittedName>
</protein>
<dbReference type="EMBL" id="LT670818">
    <property type="protein sequence ID" value="SHG12966.1"/>
    <property type="molecule type" value="Genomic_DNA"/>
</dbReference>
<organism evidence="1 2">
    <name type="scientific">Bradyrhizobium erythrophlei</name>
    <dbReference type="NCBI Taxonomy" id="1437360"/>
    <lineage>
        <taxon>Bacteria</taxon>
        <taxon>Pseudomonadati</taxon>
        <taxon>Pseudomonadota</taxon>
        <taxon>Alphaproteobacteria</taxon>
        <taxon>Hyphomicrobiales</taxon>
        <taxon>Nitrobacteraceae</taxon>
        <taxon>Bradyrhizobium</taxon>
    </lineage>
</organism>
<reference evidence="1 2" key="1">
    <citation type="submission" date="2016-11" db="EMBL/GenBank/DDBJ databases">
        <authorList>
            <person name="Jaros S."/>
            <person name="Januszkiewicz K."/>
            <person name="Wedrychowicz H."/>
        </authorList>
    </citation>
    <scope>NUCLEOTIDE SEQUENCE [LARGE SCALE GENOMIC DNA]</scope>
    <source>
        <strain evidence="1 2">GAS242</strain>
    </source>
</reference>
<dbReference type="Proteomes" id="UP000190675">
    <property type="component" value="Chromosome I"/>
</dbReference>
<name>A0A1M5HAK3_9BRAD</name>
<dbReference type="AlphaFoldDB" id="A0A1M5HAK3"/>
<dbReference type="RefSeq" id="WP_154073044.1">
    <property type="nucleotide sequence ID" value="NZ_LT670818.1"/>
</dbReference>
<gene>
    <name evidence="1" type="ORF">SAMN05444169_0692</name>
</gene>
<evidence type="ECO:0000313" key="2">
    <source>
        <dbReference type="Proteomes" id="UP000190675"/>
    </source>
</evidence>